<evidence type="ECO:0000259" key="1">
    <source>
        <dbReference type="Pfam" id="PF13358"/>
    </source>
</evidence>
<dbReference type="Gene3D" id="3.30.420.10">
    <property type="entry name" value="Ribonuclease H-like superfamily/Ribonuclease H"/>
    <property type="match status" value="1"/>
</dbReference>
<keyword evidence="3" id="KW-1185">Reference proteome</keyword>
<dbReference type="RefSeq" id="WP_208004751.1">
    <property type="nucleotide sequence ID" value="NZ_JAGDFX010000004.1"/>
</dbReference>
<feature type="non-terminal residue" evidence="2">
    <location>
        <position position="1"/>
    </location>
</feature>
<comment type="caution">
    <text evidence="2">The sequence shown here is derived from an EMBL/GenBank/DDBJ whole genome shotgun (WGS) entry which is preliminary data.</text>
</comment>
<dbReference type="InterPro" id="IPR038717">
    <property type="entry name" value="Tc1-like_DDE_dom"/>
</dbReference>
<dbReference type="InterPro" id="IPR036397">
    <property type="entry name" value="RNaseH_sf"/>
</dbReference>
<organism evidence="2 3">
    <name type="scientific">Oceanisphaera pacifica</name>
    <dbReference type="NCBI Taxonomy" id="2818389"/>
    <lineage>
        <taxon>Bacteria</taxon>
        <taxon>Pseudomonadati</taxon>
        <taxon>Pseudomonadota</taxon>
        <taxon>Gammaproteobacteria</taxon>
        <taxon>Aeromonadales</taxon>
        <taxon>Aeromonadaceae</taxon>
        <taxon>Oceanisphaera</taxon>
    </lineage>
</organism>
<dbReference type="Proteomes" id="UP000664882">
    <property type="component" value="Unassembled WGS sequence"/>
</dbReference>
<reference evidence="2 3" key="1">
    <citation type="submission" date="2021-03" db="EMBL/GenBank/DDBJ databases">
        <title>Oceanisphaera sp. nov., isolated from the intestine.</title>
        <authorList>
            <person name="Zhao L.-H."/>
            <person name="Shi L.-F."/>
        </authorList>
    </citation>
    <scope>NUCLEOTIDE SEQUENCE [LARGE SCALE GENOMIC DNA]</scope>
    <source>
        <strain evidence="2 3">DM8</strain>
    </source>
</reference>
<dbReference type="InterPro" id="IPR047655">
    <property type="entry name" value="Transpos_IS630-like"/>
</dbReference>
<dbReference type="Pfam" id="PF13358">
    <property type="entry name" value="DDE_3"/>
    <property type="match status" value="1"/>
</dbReference>
<sequence>QQNTTTRLWARTGTRPRVVRQQQFEYAYLFGSVCPGRGIGQAIVVPWTNKEAMRLHLQQIADITEPDRHAVVIMDGAGWHTDDIAAEFENVSIIKLPPYSPELNAIEQVWSWMRQHCLANRVFKNYEDIMSSVCEAWNTFIESAERVTQMCSREWINLTS</sequence>
<name>A0ABS3NFF0_9GAMM</name>
<proteinExistence type="predicted"/>
<feature type="domain" description="Tc1-like transposase DDE" evidence="1">
    <location>
        <begin position="4"/>
        <end position="129"/>
    </location>
</feature>
<accession>A0ABS3NFF0</accession>
<protein>
    <submittedName>
        <fullName evidence="2">IS630 family transposase</fullName>
    </submittedName>
</protein>
<dbReference type="NCBIfam" id="NF033545">
    <property type="entry name" value="transpos_IS630"/>
    <property type="match status" value="1"/>
</dbReference>
<gene>
    <name evidence="2" type="ORF">J3U76_05085</name>
</gene>
<evidence type="ECO:0000313" key="2">
    <source>
        <dbReference type="EMBL" id="MBO1519015.1"/>
    </source>
</evidence>
<dbReference type="EMBL" id="JAGDFX010000004">
    <property type="protein sequence ID" value="MBO1519015.1"/>
    <property type="molecule type" value="Genomic_DNA"/>
</dbReference>
<evidence type="ECO:0000313" key="3">
    <source>
        <dbReference type="Proteomes" id="UP000664882"/>
    </source>
</evidence>